<dbReference type="InterPro" id="IPR038891">
    <property type="entry name" value="FSIP2"/>
</dbReference>
<dbReference type="AlphaFoldDB" id="A0A6B0S8U3"/>
<gene>
    <name evidence="1" type="ORF">E5288_WYG009561</name>
</gene>
<protein>
    <recommendedName>
        <fullName evidence="3">Fibrous sheath-interacting protein 2</fullName>
    </recommendedName>
</protein>
<dbReference type="PANTHER" id="PTHR47315">
    <property type="entry name" value="FIBROUS SHEATH INTERACTING PROTEIN 2"/>
    <property type="match status" value="1"/>
</dbReference>
<proteinExistence type="predicted"/>
<reference evidence="1" key="1">
    <citation type="submission" date="2019-10" db="EMBL/GenBank/DDBJ databases">
        <title>The sequence and de novo assembly of the wild yak genome.</title>
        <authorList>
            <person name="Liu Y."/>
        </authorList>
    </citation>
    <scope>NUCLEOTIDE SEQUENCE [LARGE SCALE GENOMIC DNA]</scope>
    <source>
        <strain evidence="1">WY2019</strain>
    </source>
</reference>
<dbReference type="EMBL" id="VBQZ03000358">
    <property type="protein sequence ID" value="MXQ99148.1"/>
    <property type="molecule type" value="Genomic_DNA"/>
</dbReference>
<evidence type="ECO:0000313" key="1">
    <source>
        <dbReference type="EMBL" id="MXQ99148.1"/>
    </source>
</evidence>
<dbReference type="Proteomes" id="UP000322234">
    <property type="component" value="Unassembled WGS sequence"/>
</dbReference>
<accession>A0A6B0S8U3</accession>
<comment type="caution">
    <text evidence="1">The sequence shown here is derived from an EMBL/GenBank/DDBJ whole genome shotgun (WGS) entry which is preliminary data.</text>
</comment>
<evidence type="ECO:0008006" key="3">
    <source>
        <dbReference type="Google" id="ProtNLM"/>
    </source>
</evidence>
<keyword evidence="2" id="KW-1185">Reference proteome</keyword>
<name>A0A6B0S8U3_9CETA</name>
<evidence type="ECO:0000313" key="2">
    <source>
        <dbReference type="Proteomes" id="UP000322234"/>
    </source>
</evidence>
<dbReference type="PANTHER" id="PTHR47315:SF3">
    <property type="entry name" value="FIBROUS SHEATH-INTERACTING PROTEIN 2-LIKE"/>
    <property type="match status" value="1"/>
</dbReference>
<organism evidence="1 2">
    <name type="scientific">Bos mutus</name>
    <name type="common">wild yak</name>
    <dbReference type="NCBI Taxonomy" id="72004"/>
    <lineage>
        <taxon>Eukaryota</taxon>
        <taxon>Metazoa</taxon>
        <taxon>Chordata</taxon>
        <taxon>Craniata</taxon>
        <taxon>Vertebrata</taxon>
        <taxon>Euteleostomi</taxon>
        <taxon>Mammalia</taxon>
        <taxon>Eutheria</taxon>
        <taxon>Laurasiatheria</taxon>
        <taxon>Artiodactyla</taxon>
        <taxon>Ruminantia</taxon>
        <taxon>Pecora</taxon>
        <taxon>Bovidae</taxon>
        <taxon>Bovinae</taxon>
        <taxon>Bos</taxon>
    </lineage>
</organism>
<sequence>MDGYLNNCYKAAQAAACKAAASSLTANRGQCDSVNGGQSVILLLFLAPGLGLGWEGGQADERLQGRTQQSGGSQKDPIPEVGATNLLDLPLGVKLPVIPGSNNVFYTTNLNEKLLETSYKSLHHPHLKSYYRRKDILRRLKKGSYVTSNNKVVCTLKELNKYRQYLTSLKLDFERNYVREQKMIEKQVNKFYETKRACDSHGNTQYLDMISLELNKLGHMAEKQNILRIKEEERLHRDHIRRKLSLWRQIEEEWETKEMLLLSKIGEEVKREARFEERKKSQRRCSP</sequence>